<feature type="transmembrane region" description="Helical" evidence="5">
    <location>
        <begin position="75"/>
        <end position="93"/>
    </location>
</feature>
<keyword evidence="3 5" id="KW-1133">Transmembrane helix</keyword>
<evidence type="ECO:0000256" key="4">
    <source>
        <dbReference type="ARBA" id="ARBA00023136"/>
    </source>
</evidence>
<feature type="transmembrane region" description="Helical" evidence="5">
    <location>
        <begin position="33"/>
        <end position="55"/>
    </location>
</feature>
<evidence type="ECO:0000313" key="7">
    <source>
        <dbReference type="EMBL" id="VDC41789.1"/>
    </source>
</evidence>
<dbReference type="Pfam" id="PF05154">
    <property type="entry name" value="TM2"/>
    <property type="match status" value="1"/>
</dbReference>
<dbReference type="RefSeq" id="WP_125073731.1">
    <property type="nucleotide sequence ID" value="NZ_UXEP01000003.1"/>
</dbReference>
<name>A0A3P5Y4H6_STRCB</name>
<gene>
    <name evidence="7" type="ORF">FMV2238Y02_02330</name>
</gene>
<keyword evidence="8" id="KW-1185">Reference proteome</keyword>
<protein>
    <recommendedName>
        <fullName evidence="6">TM2 domain-containing protein</fullName>
    </recommendedName>
</protein>
<organism evidence="7 8">
    <name type="scientific">Streptococcus canis</name>
    <dbReference type="NCBI Taxonomy" id="1329"/>
    <lineage>
        <taxon>Bacteria</taxon>
        <taxon>Bacillati</taxon>
        <taxon>Bacillota</taxon>
        <taxon>Bacilli</taxon>
        <taxon>Lactobacillales</taxon>
        <taxon>Streptococcaceae</taxon>
        <taxon>Streptococcus</taxon>
    </lineage>
</organism>
<feature type="transmembrane region" description="Helical" evidence="5">
    <location>
        <begin position="9"/>
        <end position="27"/>
    </location>
</feature>
<accession>A0A3P5Y4H6</accession>
<reference evidence="7 8" key="1">
    <citation type="submission" date="2018-10" db="EMBL/GenBank/DDBJ databases">
        <authorList>
            <consortium name="Molecular Microbiology and Infection Unit (UMMI)"/>
            <person name="Machado M."/>
        </authorList>
    </citation>
    <scope>NUCLEOTIDE SEQUENCE [LARGE SCALE GENOMIC DNA]</scope>
    <source>
        <strain evidence="7">FMV2238.02</strain>
    </source>
</reference>
<dbReference type="GO" id="GO:0016020">
    <property type="term" value="C:membrane"/>
    <property type="evidence" value="ECO:0007669"/>
    <property type="project" value="UniProtKB-SubCell"/>
</dbReference>
<sequence length="240" mass="27237">MNKKVDKTLYVILAIMLGGLGAHRFYAKEVKSGLLYLLFSWTLVPIFLGYVDAFYAIKQKSGDKDDIETPKSKRLMPALGIFVCLLLIGAFIPKNHEEKVVSRKQVKMTKKVDKKNDIRKDDGKRFDEKSNDEYANFLAETLNKKFEDQGTGERISSNINGKLIVNLIIPQKYKYASKAELQELVDGLYSIHKITFADWGITQGYDVSEVIPRFAILSDDGTTLAKENIMRDGMNLKVKN</sequence>
<evidence type="ECO:0000256" key="2">
    <source>
        <dbReference type="ARBA" id="ARBA00022692"/>
    </source>
</evidence>
<keyword evidence="2 5" id="KW-0812">Transmembrane</keyword>
<dbReference type="InterPro" id="IPR007829">
    <property type="entry name" value="TM2"/>
</dbReference>
<evidence type="ECO:0000259" key="6">
    <source>
        <dbReference type="Pfam" id="PF05154"/>
    </source>
</evidence>
<dbReference type="EMBL" id="UXEP01000003">
    <property type="protein sequence ID" value="VDC41789.1"/>
    <property type="molecule type" value="Genomic_DNA"/>
</dbReference>
<evidence type="ECO:0000256" key="1">
    <source>
        <dbReference type="ARBA" id="ARBA00004141"/>
    </source>
</evidence>
<comment type="subcellular location">
    <subcellularLocation>
        <location evidence="1">Membrane</location>
        <topology evidence="1">Multi-pass membrane protein</topology>
    </subcellularLocation>
</comment>
<feature type="domain" description="TM2" evidence="6">
    <location>
        <begin position="4"/>
        <end position="53"/>
    </location>
</feature>
<proteinExistence type="predicted"/>
<keyword evidence="4 5" id="KW-0472">Membrane</keyword>
<dbReference type="AlphaFoldDB" id="A0A3P5Y4H6"/>
<dbReference type="Proteomes" id="UP000280759">
    <property type="component" value="Unassembled WGS sequence"/>
</dbReference>
<evidence type="ECO:0000313" key="8">
    <source>
        <dbReference type="Proteomes" id="UP000280759"/>
    </source>
</evidence>
<evidence type="ECO:0000256" key="5">
    <source>
        <dbReference type="SAM" id="Phobius"/>
    </source>
</evidence>
<evidence type="ECO:0000256" key="3">
    <source>
        <dbReference type="ARBA" id="ARBA00022989"/>
    </source>
</evidence>